<proteinExistence type="predicted"/>
<feature type="transmembrane region" description="Helical" evidence="6">
    <location>
        <begin position="12"/>
        <end position="30"/>
    </location>
</feature>
<evidence type="ECO:0000313" key="8">
    <source>
        <dbReference type="EMBL" id="ABS55970.1"/>
    </source>
</evidence>
<dbReference type="STRING" id="456442.Mboo_1452"/>
<feature type="transmembrane region" description="Helical" evidence="6">
    <location>
        <begin position="171"/>
        <end position="192"/>
    </location>
</feature>
<evidence type="ECO:0000259" key="7">
    <source>
        <dbReference type="Pfam" id="PF09335"/>
    </source>
</evidence>
<feature type="transmembrane region" description="Helical" evidence="6">
    <location>
        <begin position="204"/>
        <end position="225"/>
    </location>
</feature>
<dbReference type="Pfam" id="PF09335">
    <property type="entry name" value="VTT_dom"/>
    <property type="match status" value="1"/>
</dbReference>
<dbReference type="HOGENOM" id="CLU_044208_6_1_2"/>
<organism evidence="8 9">
    <name type="scientific">Methanoregula boonei (strain DSM 21154 / JCM 14090 / 6A8)</name>
    <dbReference type="NCBI Taxonomy" id="456442"/>
    <lineage>
        <taxon>Archaea</taxon>
        <taxon>Methanobacteriati</taxon>
        <taxon>Methanobacteriota</taxon>
        <taxon>Stenosarchaea group</taxon>
        <taxon>Methanomicrobia</taxon>
        <taxon>Methanomicrobiales</taxon>
        <taxon>Methanoregulaceae</taxon>
        <taxon>Methanoregula</taxon>
    </lineage>
</organism>
<dbReference type="PANTHER" id="PTHR30353:SF0">
    <property type="entry name" value="TRANSMEMBRANE PROTEIN"/>
    <property type="match status" value="1"/>
</dbReference>
<evidence type="ECO:0000256" key="6">
    <source>
        <dbReference type="SAM" id="Phobius"/>
    </source>
</evidence>
<reference evidence="9" key="1">
    <citation type="journal article" date="2015" name="Microbiology">
        <title>Genome of Methanoregula boonei 6A8 reveals adaptations to oligotrophic peatland environments.</title>
        <authorList>
            <person name="Braeuer S."/>
            <person name="Cadillo-Quiroz H."/>
            <person name="Kyrpides N."/>
            <person name="Woyke T."/>
            <person name="Goodwin L."/>
            <person name="Detter C."/>
            <person name="Podell S."/>
            <person name="Yavitt J.B."/>
            <person name="Zinder S.H."/>
        </authorList>
    </citation>
    <scope>NUCLEOTIDE SEQUENCE [LARGE SCALE GENOMIC DNA]</scope>
    <source>
        <strain evidence="9">DSM 21154 / JCM 14090 / 6A8</strain>
    </source>
</reference>
<comment type="subcellular location">
    <subcellularLocation>
        <location evidence="1">Cell membrane</location>
        <topology evidence="1">Multi-pass membrane protein</topology>
    </subcellularLocation>
</comment>
<dbReference type="KEGG" id="mbn:Mboo_1452"/>
<feature type="domain" description="VTT" evidence="7">
    <location>
        <begin position="65"/>
        <end position="189"/>
    </location>
</feature>
<evidence type="ECO:0000256" key="4">
    <source>
        <dbReference type="ARBA" id="ARBA00022989"/>
    </source>
</evidence>
<keyword evidence="2" id="KW-1003">Cell membrane</keyword>
<feature type="transmembrane region" description="Helical" evidence="6">
    <location>
        <begin position="138"/>
        <end position="159"/>
    </location>
</feature>
<dbReference type="InterPro" id="IPR032816">
    <property type="entry name" value="VTT_dom"/>
</dbReference>
<evidence type="ECO:0000256" key="1">
    <source>
        <dbReference type="ARBA" id="ARBA00004651"/>
    </source>
</evidence>
<dbReference type="AlphaFoldDB" id="A7I8A9"/>
<dbReference type="EMBL" id="CP000780">
    <property type="protein sequence ID" value="ABS55970.1"/>
    <property type="molecule type" value="Genomic_DNA"/>
</dbReference>
<keyword evidence="5 6" id="KW-0472">Membrane</keyword>
<dbReference type="PANTHER" id="PTHR30353">
    <property type="entry name" value="INNER MEMBRANE PROTEIN DEDA-RELATED"/>
    <property type="match status" value="1"/>
</dbReference>
<dbReference type="InterPro" id="IPR032818">
    <property type="entry name" value="DedA-like"/>
</dbReference>
<name>A7I8A9_METB6</name>
<feature type="transmembrane region" description="Helical" evidence="6">
    <location>
        <begin position="42"/>
        <end position="65"/>
    </location>
</feature>
<keyword evidence="9" id="KW-1185">Reference proteome</keyword>
<feature type="transmembrane region" description="Helical" evidence="6">
    <location>
        <begin position="72"/>
        <end position="97"/>
    </location>
</feature>
<evidence type="ECO:0000313" key="9">
    <source>
        <dbReference type="Proteomes" id="UP000002408"/>
    </source>
</evidence>
<accession>A7I8A9</accession>
<dbReference type="eggNOG" id="arCOG03117">
    <property type="taxonomic scope" value="Archaea"/>
</dbReference>
<protein>
    <submittedName>
        <fullName evidence="8">Uncharacterized membrane-associated protein-like protein</fullName>
    </submittedName>
</protein>
<keyword evidence="3 6" id="KW-0812">Transmembrane</keyword>
<dbReference type="Proteomes" id="UP000002408">
    <property type="component" value="Chromosome"/>
</dbReference>
<evidence type="ECO:0000256" key="2">
    <source>
        <dbReference type="ARBA" id="ARBA00022475"/>
    </source>
</evidence>
<sequence length="237" mass="26237">MVCTSGRYMQAASYLVPAMMVSFIDLIFHLDLHLAGVVHSYGLWTYLILFAIIFFETGLVVTPFLPGDSLLFVAGALAAGGILNLNLLIVAFILGAVCGDALNYWLGSYIGIHVFKERFPNLIKKEYLDDTYAFYEKYGGTTIFVARFVPVVRTFAPFLAGVGTMEFHRFLFYNVLGAVAWTLVVVLSGFYFGRLPIVRENMSLLLLMVAAVTAVTILLLIIGIVSSCWQQKKDGCQ</sequence>
<keyword evidence="4 6" id="KW-1133">Transmembrane helix</keyword>
<dbReference type="GO" id="GO:0005886">
    <property type="term" value="C:plasma membrane"/>
    <property type="evidence" value="ECO:0007669"/>
    <property type="project" value="UniProtKB-SubCell"/>
</dbReference>
<evidence type="ECO:0000256" key="5">
    <source>
        <dbReference type="ARBA" id="ARBA00023136"/>
    </source>
</evidence>
<evidence type="ECO:0000256" key="3">
    <source>
        <dbReference type="ARBA" id="ARBA00022692"/>
    </source>
</evidence>
<gene>
    <name evidence="8" type="ordered locus">Mboo_1452</name>
</gene>